<dbReference type="EMBL" id="PVNK01000169">
    <property type="protein sequence ID" value="PRP95504.1"/>
    <property type="molecule type" value="Genomic_DNA"/>
</dbReference>
<sequence length="56" mass="5818">MVAPTNAALAALLTGPGRAQSQDEFTLADVTVMSGEHDAELIAYDSRDTLVGVTVQ</sequence>
<dbReference type="Proteomes" id="UP000237968">
    <property type="component" value="Unassembled WGS sequence"/>
</dbReference>
<reference evidence="1 2" key="1">
    <citation type="submission" date="2018-03" db="EMBL/GenBank/DDBJ databases">
        <title>Draft Genome Sequences of the Obligatory Marine Myxobacteria Enhygromyxa salina SWB005.</title>
        <authorList>
            <person name="Poehlein A."/>
            <person name="Moghaddam J.A."/>
            <person name="Harms H."/>
            <person name="Alanjari M."/>
            <person name="Koenig G.M."/>
            <person name="Daniel R."/>
            <person name="Schaeberle T.F."/>
        </authorList>
    </citation>
    <scope>NUCLEOTIDE SEQUENCE [LARGE SCALE GENOMIC DNA]</scope>
    <source>
        <strain evidence="1 2">SWB005</strain>
    </source>
</reference>
<name>A0A2S9XRL4_9BACT</name>
<evidence type="ECO:0000313" key="2">
    <source>
        <dbReference type="Proteomes" id="UP000237968"/>
    </source>
</evidence>
<dbReference type="AlphaFoldDB" id="A0A2S9XRL4"/>
<keyword evidence="2" id="KW-1185">Reference proteome</keyword>
<gene>
    <name evidence="1" type="ORF">ENSA5_38570</name>
</gene>
<organism evidence="1 2">
    <name type="scientific">Enhygromyxa salina</name>
    <dbReference type="NCBI Taxonomy" id="215803"/>
    <lineage>
        <taxon>Bacteria</taxon>
        <taxon>Pseudomonadati</taxon>
        <taxon>Myxococcota</taxon>
        <taxon>Polyangia</taxon>
        <taxon>Nannocystales</taxon>
        <taxon>Nannocystaceae</taxon>
        <taxon>Enhygromyxa</taxon>
    </lineage>
</organism>
<accession>A0A2S9XRL4</accession>
<evidence type="ECO:0000313" key="1">
    <source>
        <dbReference type="EMBL" id="PRP95504.1"/>
    </source>
</evidence>
<proteinExistence type="predicted"/>
<protein>
    <submittedName>
        <fullName evidence="1">Uncharacterized protein</fullName>
    </submittedName>
</protein>
<comment type="caution">
    <text evidence="1">The sequence shown here is derived from an EMBL/GenBank/DDBJ whole genome shotgun (WGS) entry which is preliminary data.</text>
</comment>
<dbReference type="RefSeq" id="WP_181197938.1">
    <property type="nucleotide sequence ID" value="NZ_PVNK01000169.1"/>
</dbReference>